<keyword evidence="1" id="KW-0472">Membrane</keyword>
<keyword evidence="1" id="KW-0812">Transmembrane</keyword>
<evidence type="ECO:0000313" key="2">
    <source>
        <dbReference type="EMBL" id="KKB35344.1"/>
    </source>
</evidence>
<gene>
    <name evidence="2" type="ORF">QY95_03478</name>
</gene>
<name>A0A0F5HPP9_BACTR</name>
<evidence type="ECO:0000256" key="1">
    <source>
        <dbReference type="SAM" id="Phobius"/>
    </source>
</evidence>
<dbReference type="RefSeq" id="WP_175286651.1">
    <property type="nucleotide sequence ID" value="NZ_JWIR02000073.1"/>
</dbReference>
<comment type="caution">
    <text evidence="2">The sequence shown here is derived from an EMBL/GenBank/DDBJ whole genome shotgun (WGS) entry which is preliminary data.</text>
</comment>
<feature type="transmembrane region" description="Helical" evidence="1">
    <location>
        <begin position="28"/>
        <end position="45"/>
    </location>
</feature>
<sequence length="58" mass="6639">MKLTTILRVIGVLAILSMAFWGGLDKEAIWALILTPLFFIGKPWYHMFRKADATDTQK</sequence>
<dbReference type="AlphaFoldDB" id="A0A0F5HPP9"/>
<evidence type="ECO:0000313" key="3">
    <source>
        <dbReference type="Proteomes" id="UP000031563"/>
    </source>
</evidence>
<reference evidence="2" key="1">
    <citation type="submission" date="2015-02" db="EMBL/GenBank/DDBJ databases">
        <title>Genome Assembly of Bacillaceae bacterium MTCC 8252.</title>
        <authorList>
            <person name="Verma A."/>
            <person name="Khatri I."/>
            <person name="Mual P."/>
            <person name="Subramanian S."/>
            <person name="Krishnamurthi S."/>
        </authorList>
    </citation>
    <scope>NUCLEOTIDE SEQUENCE [LARGE SCALE GENOMIC DNA]</scope>
    <source>
        <strain evidence="2">MTCC 8252</strain>
    </source>
</reference>
<organism evidence="2 3">
    <name type="scientific">Bacillus thermotolerans</name>
    <name type="common">Quasibacillus thermotolerans</name>
    <dbReference type="NCBI Taxonomy" id="1221996"/>
    <lineage>
        <taxon>Bacteria</taxon>
        <taxon>Bacillati</taxon>
        <taxon>Bacillota</taxon>
        <taxon>Bacilli</taxon>
        <taxon>Bacillales</taxon>
        <taxon>Bacillaceae</taxon>
        <taxon>Bacillus</taxon>
    </lineage>
</organism>
<dbReference type="Proteomes" id="UP000031563">
    <property type="component" value="Unassembled WGS sequence"/>
</dbReference>
<keyword evidence="3" id="KW-1185">Reference proteome</keyword>
<feature type="transmembrane region" description="Helical" evidence="1">
    <location>
        <begin position="5"/>
        <end position="22"/>
    </location>
</feature>
<proteinExistence type="predicted"/>
<dbReference type="EMBL" id="JWIR02000073">
    <property type="protein sequence ID" value="KKB35344.1"/>
    <property type="molecule type" value="Genomic_DNA"/>
</dbReference>
<keyword evidence="1" id="KW-1133">Transmembrane helix</keyword>
<accession>A0A0F5HPP9</accession>
<protein>
    <submittedName>
        <fullName evidence="2">Uncharacterized protein</fullName>
    </submittedName>
</protein>